<dbReference type="eggNOG" id="ENOG502RKMT">
    <property type="taxonomic scope" value="Eukaryota"/>
</dbReference>
<name>M2N3J4_BAUPA</name>
<keyword evidence="3" id="KW-1185">Reference proteome</keyword>
<protein>
    <submittedName>
        <fullName evidence="2">Uncharacterized protein</fullName>
    </submittedName>
</protein>
<accession>M2N3J4</accession>
<evidence type="ECO:0000313" key="3">
    <source>
        <dbReference type="Proteomes" id="UP000011761"/>
    </source>
</evidence>
<organism evidence="2 3">
    <name type="scientific">Baudoinia panamericana (strain UAMH 10762)</name>
    <name type="common">Angels' share fungus</name>
    <name type="synonym">Baudoinia compniacensis (strain UAMH 10762)</name>
    <dbReference type="NCBI Taxonomy" id="717646"/>
    <lineage>
        <taxon>Eukaryota</taxon>
        <taxon>Fungi</taxon>
        <taxon>Dikarya</taxon>
        <taxon>Ascomycota</taxon>
        <taxon>Pezizomycotina</taxon>
        <taxon>Dothideomycetes</taxon>
        <taxon>Dothideomycetidae</taxon>
        <taxon>Mycosphaerellales</taxon>
        <taxon>Teratosphaeriaceae</taxon>
        <taxon>Baudoinia</taxon>
    </lineage>
</organism>
<dbReference type="RefSeq" id="XP_007679215.1">
    <property type="nucleotide sequence ID" value="XM_007681025.1"/>
</dbReference>
<reference evidence="2 3" key="1">
    <citation type="journal article" date="2012" name="PLoS Pathog.">
        <title>Diverse lifestyles and strategies of plant pathogenesis encoded in the genomes of eighteen Dothideomycetes fungi.</title>
        <authorList>
            <person name="Ohm R.A."/>
            <person name="Feau N."/>
            <person name="Henrissat B."/>
            <person name="Schoch C.L."/>
            <person name="Horwitz B.A."/>
            <person name="Barry K.W."/>
            <person name="Condon B.J."/>
            <person name="Copeland A.C."/>
            <person name="Dhillon B."/>
            <person name="Glaser F."/>
            <person name="Hesse C.N."/>
            <person name="Kosti I."/>
            <person name="LaButti K."/>
            <person name="Lindquist E.A."/>
            <person name="Lucas S."/>
            <person name="Salamov A.A."/>
            <person name="Bradshaw R.E."/>
            <person name="Ciuffetti L."/>
            <person name="Hamelin R.C."/>
            <person name="Kema G.H.J."/>
            <person name="Lawrence C."/>
            <person name="Scott J.A."/>
            <person name="Spatafora J.W."/>
            <person name="Turgeon B.G."/>
            <person name="de Wit P.J.G.M."/>
            <person name="Zhong S."/>
            <person name="Goodwin S.B."/>
            <person name="Grigoriev I.V."/>
        </authorList>
    </citation>
    <scope>NUCLEOTIDE SEQUENCE [LARGE SCALE GENOMIC DNA]</scope>
    <source>
        <strain evidence="2 3">UAMH 10762</strain>
    </source>
</reference>
<evidence type="ECO:0000313" key="2">
    <source>
        <dbReference type="EMBL" id="EMC93300.1"/>
    </source>
</evidence>
<dbReference type="Proteomes" id="UP000011761">
    <property type="component" value="Unassembled WGS sequence"/>
</dbReference>
<dbReference type="AlphaFoldDB" id="M2N3J4"/>
<proteinExistence type="predicted"/>
<gene>
    <name evidence="2" type="ORF">BAUCODRAFT_36985</name>
</gene>
<feature type="region of interest" description="Disordered" evidence="1">
    <location>
        <begin position="117"/>
        <end position="157"/>
    </location>
</feature>
<sequence>MAQVLQNLHNESGTEYNPGQIIILFDNRHFKTADSKLSTFQTYYLDGLCRLGWATYWEKPDLEPRKLRLIWYTHAGREGHRDFPLARYMAVKDMFDSLSEQGFRPMVLGWSGENPYPMIGGTEPAPEPEQKKPKPRLATSASDYVSGHGGKAGATPHDRVMAIIEQEEEREAKARKELVEISKKAEATGYGV</sequence>
<dbReference type="KEGG" id="bcom:BAUCODRAFT_36985"/>
<dbReference type="HOGENOM" id="CLU_1414922_0_0_1"/>
<evidence type="ECO:0000256" key="1">
    <source>
        <dbReference type="SAM" id="MobiDB-lite"/>
    </source>
</evidence>
<dbReference type="GeneID" id="19113122"/>
<dbReference type="OMA" id="HKAMAVK"/>
<dbReference type="OrthoDB" id="3589080at2759"/>
<dbReference type="EMBL" id="KB445560">
    <property type="protein sequence ID" value="EMC93300.1"/>
    <property type="molecule type" value="Genomic_DNA"/>
</dbReference>